<accession>A0ACC2RTZ9</accession>
<comment type="caution">
    <text evidence="1">The sequence shown here is derived from an EMBL/GenBank/DDBJ whole genome shotgun (WGS) entry which is preliminary data.</text>
</comment>
<proteinExistence type="predicted"/>
<sequence>MSFLSCENNRVPYTFRWYLFHLPKALQPALEYPWAGEKSSSSLVFYLLPNKKQDTYVCALTILKTKLDEILPTLEKQPNETRGQKKKTISQE</sequence>
<gene>
    <name evidence="1" type="ORF">DSO57_1023542</name>
</gene>
<evidence type="ECO:0000313" key="2">
    <source>
        <dbReference type="Proteomes" id="UP001165960"/>
    </source>
</evidence>
<reference evidence="1" key="1">
    <citation type="submission" date="2022-04" db="EMBL/GenBank/DDBJ databases">
        <title>Genome of the entomopathogenic fungus Entomophthora muscae.</title>
        <authorList>
            <person name="Elya C."/>
            <person name="Lovett B.R."/>
            <person name="Lee E."/>
            <person name="Macias A.M."/>
            <person name="Hajek A.E."/>
            <person name="De Bivort B.L."/>
            <person name="Kasson M.T."/>
            <person name="De Fine Licht H.H."/>
            <person name="Stajich J.E."/>
        </authorList>
    </citation>
    <scope>NUCLEOTIDE SEQUENCE</scope>
    <source>
        <strain evidence="1">Berkeley</strain>
    </source>
</reference>
<dbReference type="EMBL" id="QTSX02006513">
    <property type="protein sequence ID" value="KAJ9053502.1"/>
    <property type="molecule type" value="Genomic_DNA"/>
</dbReference>
<dbReference type="Proteomes" id="UP001165960">
    <property type="component" value="Unassembled WGS sequence"/>
</dbReference>
<keyword evidence="2" id="KW-1185">Reference proteome</keyword>
<organism evidence="1 2">
    <name type="scientific">Entomophthora muscae</name>
    <dbReference type="NCBI Taxonomy" id="34485"/>
    <lineage>
        <taxon>Eukaryota</taxon>
        <taxon>Fungi</taxon>
        <taxon>Fungi incertae sedis</taxon>
        <taxon>Zoopagomycota</taxon>
        <taxon>Entomophthoromycotina</taxon>
        <taxon>Entomophthoromycetes</taxon>
        <taxon>Entomophthorales</taxon>
        <taxon>Entomophthoraceae</taxon>
        <taxon>Entomophthora</taxon>
    </lineage>
</organism>
<evidence type="ECO:0000313" key="1">
    <source>
        <dbReference type="EMBL" id="KAJ9053502.1"/>
    </source>
</evidence>
<protein>
    <submittedName>
        <fullName evidence="1">Uncharacterized protein</fullName>
    </submittedName>
</protein>
<name>A0ACC2RTZ9_9FUNG</name>